<feature type="domain" description="Calcineurin-like phosphoesterase" evidence="5">
    <location>
        <begin position="5"/>
        <end position="194"/>
    </location>
</feature>
<keyword evidence="1" id="KW-0479">Metal-binding</keyword>
<evidence type="ECO:0000256" key="4">
    <source>
        <dbReference type="ARBA" id="ARBA00025742"/>
    </source>
</evidence>
<dbReference type="InterPro" id="IPR050884">
    <property type="entry name" value="CNP_phosphodiesterase-III"/>
</dbReference>
<dbReference type="InterPro" id="IPR004843">
    <property type="entry name" value="Calcineurin-like_PHP"/>
</dbReference>
<dbReference type="PANTHER" id="PTHR42988:SF2">
    <property type="entry name" value="CYCLIC NUCLEOTIDE PHOSPHODIESTERASE CBUA0032-RELATED"/>
    <property type="match status" value="1"/>
</dbReference>
<accession>A0ABT1U6G5</accession>
<evidence type="ECO:0000259" key="5">
    <source>
        <dbReference type="Pfam" id="PF00149"/>
    </source>
</evidence>
<keyword evidence="2" id="KW-0378">Hydrolase</keyword>
<gene>
    <name evidence="6" type="ORF">NP596_11560</name>
</gene>
<dbReference type="RefSeq" id="WP_256615517.1">
    <property type="nucleotide sequence ID" value="NZ_JANIBK010000055.1"/>
</dbReference>
<evidence type="ECO:0000313" key="7">
    <source>
        <dbReference type="Proteomes" id="UP001524586"/>
    </source>
</evidence>
<protein>
    <submittedName>
        <fullName evidence="6">Phosphodiesterase</fullName>
    </submittedName>
</protein>
<keyword evidence="7" id="KW-1185">Reference proteome</keyword>
<dbReference type="SUPFAM" id="SSF56300">
    <property type="entry name" value="Metallo-dependent phosphatases"/>
    <property type="match status" value="1"/>
</dbReference>
<dbReference type="EMBL" id="JANIBK010000055">
    <property type="protein sequence ID" value="MCQ8129093.1"/>
    <property type="molecule type" value="Genomic_DNA"/>
</dbReference>
<dbReference type="InterPro" id="IPR026575">
    <property type="entry name" value="GpdQ/CpdA-like"/>
</dbReference>
<evidence type="ECO:0000256" key="2">
    <source>
        <dbReference type="ARBA" id="ARBA00022801"/>
    </source>
</evidence>
<proteinExistence type="inferred from homology"/>
<reference evidence="6 7" key="1">
    <citation type="submission" date="2022-07" db="EMBL/GenBank/DDBJ databases">
        <title>Methylomonas rivi sp. nov., Methylomonas rosea sp. nov., Methylomonas aureus sp. nov. and Methylomonas subterranea sp. nov., four novel methanotrophs isolated from a freshwater creek and the deep terrestrial subsurface.</title>
        <authorList>
            <person name="Abin C."/>
            <person name="Sankaranarayanan K."/>
            <person name="Garner C."/>
            <person name="Sindelar R."/>
            <person name="Kotary K."/>
            <person name="Garner R."/>
            <person name="Barclay S."/>
            <person name="Lawson P."/>
            <person name="Krumholz L."/>
        </authorList>
    </citation>
    <scope>NUCLEOTIDE SEQUENCE [LARGE SCALE GENOMIC DNA]</scope>
    <source>
        <strain evidence="6 7">WSC-6</strain>
    </source>
</reference>
<dbReference type="PANTHER" id="PTHR42988">
    <property type="entry name" value="PHOSPHOHYDROLASE"/>
    <property type="match status" value="1"/>
</dbReference>
<sequence length="263" mass="29310">MAALKLLQLSDLHVTPHAGELMLGIDTEAFFQQTLKHAVDRHGPFDLILLTGDLAQDPCADSYRRICRHLSSYNTRCLCLPGNHDDFGLMQTHLHTGNIGCDKQLVLDGWLILMLNSQKIDSPIGVLADDELAFLARTLESHAGLPTLIAVHHHCIASGSSWMDTMRIQNSAAFLALIKKHPQVKAVTCGHVHQTFTKHEGQIALFAAPASCFQFTPHSSEFSIDDTPPGYRVFRLYGDGRLQSEVFRLPIKMTDLDRNAREY</sequence>
<comment type="similarity">
    <text evidence="4">Belongs to the cyclic nucleotide phosphodiesterase class-III family.</text>
</comment>
<dbReference type="Pfam" id="PF00149">
    <property type="entry name" value="Metallophos"/>
    <property type="match status" value="1"/>
</dbReference>
<comment type="caution">
    <text evidence="6">The sequence shown here is derived from an EMBL/GenBank/DDBJ whole genome shotgun (WGS) entry which is preliminary data.</text>
</comment>
<dbReference type="Proteomes" id="UP001524586">
    <property type="component" value="Unassembled WGS sequence"/>
</dbReference>
<dbReference type="Gene3D" id="3.60.21.10">
    <property type="match status" value="1"/>
</dbReference>
<organism evidence="6 7">
    <name type="scientific">Methylomonas rivi</name>
    <dbReference type="NCBI Taxonomy" id="2952226"/>
    <lineage>
        <taxon>Bacteria</taxon>
        <taxon>Pseudomonadati</taxon>
        <taxon>Pseudomonadota</taxon>
        <taxon>Gammaproteobacteria</taxon>
        <taxon>Methylococcales</taxon>
        <taxon>Methylococcaceae</taxon>
        <taxon>Methylomonas</taxon>
    </lineage>
</organism>
<evidence type="ECO:0000256" key="1">
    <source>
        <dbReference type="ARBA" id="ARBA00022723"/>
    </source>
</evidence>
<dbReference type="CDD" id="cd07402">
    <property type="entry name" value="MPP_GpdQ"/>
    <property type="match status" value="1"/>
</dbReference>
<dbReference type="InterPro" id="IPR029052">
    <property type="entry name" value="Metallo-depent_PP-like"/>
</dbReference>
<evidence type="ECO:0000256" key="3">
    <source>
        <dbReference type="ARBA" id="ARBA00023004"/>
    </source>
</evidence>
<name>A0ABT1U6G5_9GAMM</name>
<evidence type="ECO:0000313" key="6">
    <source>
        <dbReference type="EMBL" id="MCQ8129093.1"/>
    </source>
</evidence>
<keyword evidence="3" id="KW-0408">Iron</keyword>